<dbReference type="InterPro" id="IPR007345">
    <property type="entry name" value="Polysacch_pyruvyl_Trfase"/>
</dbReference>
<evidence type="ECO:0000313" key="3">
    <source>
        <dbReference type="Proteomes" id="UP000095651"/>
    </source>
</evidence>
<dbReference type="Proteomes" id="UP000095651">
    <property type="component" value="Unassembled WGS sequence"/>
</dbReference>
<dbReference type="EMBL" id="CYZE01000001">
    <property type="protein sequence ID" value="CUN59306.1"/>
    <property type="molecule type" value="Genomic_DNA"/>
</dbReference>
<name>A0A173Y822_9FIRM</name>
<accession>A0A173Y822</accession>
<sequence length="366" mass="42601">MKRVGLVTYFKSYNYGVWLQAYATEVFLEMHGYDVEIIDYSNKYERNKLKYSYKENNRCLGYLTSFIKSVLFGKVRYYKKGFKNHIKEYYKLSKKQYTNIKQLKEVKYDVLAVGSDQVWNPEITNGIDEVFLLKFGDSKKRISIASSLGSKKLNKIDEDTLIAALAYFDAISVRENFAKDIIKKRINKEIKVLVDPTFLIERSVWINNLAKYSKYYNTEKKFILTYFVSKDKHSDRCIDLVKMYSDNFNLPVWSIQFSTYFSKGVDKKILGATISDFIALLLKAELIITDSFHGIALSVNLNCDFVACINSENPVRAQNLLSKVGLLERVNMNVKDYKNIDYTVINNVVQELRSDSQLWLLEGLEK</sequence>
<dbReference type="RefSeq" id="WP_055652968.1">
    <property type="nucleotide sequence ID" value="NZ_CABIXC010000001.1"/>
</dbReference>
<organism evidence="2 3">
    <name type="scientific">Hungatella hathewayi</name>
    <dbReference type="NCBI Taxonomy" id="154046"/>
    <lineage>
        <taxon>Bacteria</taxon>
        <taxon>Bacillati</taxon>
        <taxon>Bacillota</taxon>
        <taxon>Clostridia</taxon>
        <taxon>Lachnospirales</taxon>
        <taxon>Lachnospiraceae</taxon>
        <taxon>Hungatella</taxon>
    </lineage>
</organism>
<dbReference type="AlphaFoldDB" id="A0A173Y822"/>
<dbReference type="Pfam" id="PF04230">
    <property type="entry name" value="PS_pyruv_trans"/>
    <property type="match status" value="1"/>
</dbReference>
<evidence type="ECO:0000259" key="1">
    <source>
        <dbReference type="Pfam" id="PF04230"/>
    </source>
</evidence>
<keyword evidence="2" id="KW-0808">Transferase</keyword>
<reference evidence="2 3" key="1">
    <citation type="submission" date="2015-09" db="EMBL/GenBank/DDBJ databases">
        <authorList>
            <consortium name="Pathogen Informatics"/>
        </authorList>
    </citation>
    <scope>NUCLEOTIDE SEQUENCE [LARGE SCALE GENOMIC DNA]</scope>
    <source>
        <strain evidence="2 3">2789STDY5608850</strain>
    </source>
</reference>
<proteinExistence type="predicted"/>
<gene>
    <name evidence="2" type="ORF">ERS852407_00652</name>
</gene>
<protein>
    <submittedName>
        <fullName evidence="2">Polysaccharide pyruvyl transferase</fullName>
    </submittedName>
</protein>
<feature type="domain" description="Polysaccharide pyruvyl transferase" evidence="1">
    <location>
        <begin position="19"/>
        <end position="311"/>
    </location>
</feature>
<evidence type="ECO:0000313" key="2">
    <source>
        <dbReference type="EMBL" id="CUN59306.1"/>
    </source>
</evidence>
<dbReference type="GO" id="GO:0016740">
    <property type="term" value="F:transferase activity"/>
    <property type="evidence" value="ECO:0007669"/>
    <property type="project" value="UniProtKB-KW"/>
</dbReference>